<comment type="caution">
    <text evidence="2">The sequence shown here is derived from an EMBL/GenBank/DDBJ whole genome shotgun (WGS) entry which is preliminary data.</text>
</comment>
<sequence>MKSSNKGQPVGEKYSGIEFLGTLGRTPASGSLLEGTPVPRIPTRRNPGSPLWRFPDFPMTSVIRAVPISVVPPASPTRSASSATGGSNRRNRGHYRNPRR</sequence>
<reference evidence="2 3" key="1">
    <citation type="journal article" date="2020" name="BMC Genomics">
        <title>Intraspecific diversification of the crop wild relative Brassica cretica Lam. using demographic model selection.</title>
        <authorList>
            <person name="Kioukis A."/>
            <person name="Michalopoulou V.A."/>
            <person name="Briers L."/>
            <person name="Pirintsos S."/>
            <person name="Studholme D.J."/>
            <person name="Pavlidis P."/>
            <person name="Sarris P.F."/>
        </authorList>
    </citation>
    <scope>NUCLEOTIDE SEQUENCE [LARGE SCALE GENOMIC DNA]</scope>
    <source>
        <strain evidence="3">cv. PFS-1207/04</strain>
    </source>
</reference>
<organism evidence="2 3">
    <name type="scientific">Brassica cretica</name>
    <name type="common">Mustard</name>
    <dbReference type="NCBI Taxonomy" id="69181"/>
    <lineage>
        <taxon>Eukaryota</taxon>
        <taxon>Viridiplantae</taxon>
        <taxon>Streptophyta</taxon>
        <taxon>Embryophyta</taxon>
        <taxon>Tracheophyta</taxon>
        <taxon>Spermatophyta</taxon>
        <taxon>Magnoliopsida</taxon>
        <taxon>eudicotyledons</taxon>
        <taxon>Gunneridae</taxon>
        <taxon>Pentapetalae</taxon>
        <taxon>rosids</taxon>
        <taxon>malvids</taxon>
        <taxon>Brassicales</taxon>
        <taxon>Brassicaceae</taxon>
        <taxon>Brassiceae</taxon>
        <taxon>Brassica</taxon>
    </lineage>
</organism>
<evidence type="ECO:0000313" key="3">
    <source>
        <dbReference type="Proteomes" id="UP000266723"/>
    </source>
</evidence>
<dbReference type="Proteomes" id="UP000266723">
    <property type="component" value="Unassembled WGS sequence"/>
</dbReference>
<feature type="compositionally biased region" description="Basic residues" evidence="1">
    <location>
        <begin position="89"/>
        <end position="100"/>
    </location>
</feature>
<keyword evidence="3" id="KW-1185">Reference proteome</keyword>
<feature type="region of interest" description="Disordered" evidence="1">
    <location>
        <begin position="68"/>
        <end position="100"/>
    </location>
</feature>
<accession>A0ABQ7CPB7</accession>
<feature type="region of interest" description="Disordered" evidence="1">
    <location>
        <begin position="24"/>
        <end position="52"/>
    </location>
</feature>
<protein>
    <submittedName>
        <fullName evidence="2">Uncharacterized protein</fullName>
    </submittedName>
</protein>
<evidence type="ECO:0000313" key="2">
    <source>
        <dbReference type="EMBL" id="KAF3561197.1"/>
    </source>
</evidence>
<dbReference type="EMBL" id="QGKV02000759">
    <property type="protein sequence ID" value="KAF3561197.1"/>
    <property type="molecule type" value="Genomic_DNA"/>
</dbReference>
<evidence type="ECO:0000256" key="1">
    <source>
        <dbReference type="SAM" id="MobiDB-lite"/>
    </source>
</evidence>
<proteinExistence type="predicted"/>
<gene>
    <name evidence="2" type="ORF">DY000_02014531</name>
</gene>
<name>A0ABQ7CPB7_BRACR</name>
<feature type="compositionally biased region" description="Low complexity" evidence="1">
    <location>
        <begin position="68"/>
        <end position="88"/>
    </location>
</feature>